<organism evidence="3 4">
    <name type="scientific">Lagenidium giganteum</name>
    <dbReference type="NCBI Taxonomy" id="4803"/>
    <lineage>
        <taxon>Eukaryota</taxon>
        <taxon>Sar</taxon>
        <taxon>Stramenopiles</taxon>
        <taxon>Oomycota</taxon>
        <taxon>Peronosporomycetes</taxon>
        <taxon>Pythiales</taxon>
        <taxon>Pythiaceae</taxon>
    </lineage>
</organism>
<feature type="compositionally biased region" description="Polar residues" evidence="1">
    <location>
        <begin position="211"/>
        <end position="228"/>
    </location>
</feature>
<proteinExistence type="predicted"/>
<evidence type="ECO:0000313" key="3">
    <source>
        <dbReference type="EMBL" id="DBA03342.1"/>
    </source>
</evidence>
<dbReference type="PANTHER" id="PTHR11200">
    <property type="entry name" value="INOSITOL 5-PHOSPHATASE"/>
    <property type="match status" value="1"/>
</dbReference>
<feature type="region of interest" description="Disordered" evidence="1">
    <location>
        <begin position="261"/>
        <end position="285"/>
    </location>
</feature>
<dbReference type="GO" id="GO:0004439">
    <property type="term" value="F:phosphatidylinositol-4,5-bisphosphate 5-phosphatase activity"/>
    <property type="evidence" value="ECO:0007669"/>
    <property type="project" value="TreeGrafter"/>
</dbReference>
<feature type="compositionally biased region" description="Low complexity" evidence="1">
    <location>
        <begin position="10"/>
        <end position="27"/>
    </location>
</feature>
<dbReference type="Pfam" id="PF22669">
    <property type="entry name" value="Exo_endo_phos2"/>
    <property type="match status" value="1"/>
</dbReference>
<keyword evidence="4" id="KW-1185">Reference proteome</keyword>
<dbReference type="SMART" id="SM00128">
    <property type="entry name" value="IPPc"/>
    <property type="match status" value="1"/>
</dbReference>
<sequence>MKAGAASGTAHAMPHAQQPQAPSARSHGNAHGNDSSSGGGAFAGRAVVVRGRAFTELETPTYQSASALDMKHADAGRSSNPEAPYKQPLATRRAVTAAGVSPSSPVQTKVVEIKRLVSPSRRQDNGPGPMAQLTPPSAPATAPAAPLVAYQPPNGAASDALVQAPSQTAQAAAGYQQLAAAKAAWQQEAARLSMRVQELQHENEQLLKQHLTSQRRLSASAGPSTRTGADSVPKPRPSRMLKSQSCVEGFGFVGLSVAEAAAASHRSRSRRSGKKDARKLGAGYWNNEKNGNGNVKSSFSCNNLADMEQRALKTSEIVPQARPLTLKKSHSTSTRNMTATRDALALLNSFNRKSDSFNRSSSTGLDESPDFLAHQQKAAVAKGFRAGSSLGAAAPLQTTEKDDLDTEDPPVRITSPRSYLEAGLLSQGGSFNLGRSMRSSSAPKRLSSCDVRLWVGTWNMGAADPFVDSGGLMDEQKSAAMLEEFVPRGYQLYVLGIQEGVSENVYHAVLAYLQRNEEGMSYARLTLKNSDFMVLNKGHPADATIDAVRGRGDGAFMGTKFTGLAVFYAESIRDKVKLVRAGVHKFNLTSGSKGGVAVALMVNQTTMVFVNCHLDARNDGYRREQIRNLNANLGRIMGHYSFDLTEQFHHVVWMGDMNYRIVNINAQVVLELLEKKRNTELHDKFDGLLNDRNNSGIFDGFVEPTKFPNFYPTYKKFPKRGYVDESSSSWPTLTYRVLYKEPFYKGGKVKKRVPGWCDRILIHSLVVSDSKLVPEKVLSPFSDTPAWIDNYQSVNHGVGMDVSDHSPVFATFVLSCSQPTNANMVNLKPHDLARRSSRSYSAAVPMQIEDQYRRSVGGSYFDQPRVVQRINNLLNRPVSTVLTIHNMQLSSNGTIIVPKRCRIVAPLVGEDVKQCDVIGERSAGNSGNVSLSLNALMQHSRPIQHLHMLMWVKNDNICGHCCVSLKRIARLEETGEAKFRVPLSNNSMRLYNDGNPVTLMFSVRSKTFAK</sequence>
<dbReference type="InterPro" id="IPR036691">
    <property type="entry name" value="Endo/exonu/phosph_ase_sf"/>
</dbReference>
<feature type="domain" description="Inositol polyphosphate-related phosphatase" evidence="2">
    <location>
        <begin position="449"/>
        <end position="820"/>
    </location>
</feature>
<evidence type="ECO:0000259" key="2">
    <source>
        <dbReference type="SMART" id="SM00128"/>
    </source>
</evidence>
<dbReference type="EMBL" id="DAKRPA010000020">
    <property type="protein sequence ID" value="DBA03342.1"/>
    <property type="molecule type" value="Genomic_DNA"/>
</dbReference>
<dbReference type="AlphaFoldDB" id="A0AAV2ZDB8"/>
<dbReference type="SUPFAM" id="SSF56219">
    <property type="entry name" value="DNase I-like"/>
    <property type="match status" value="1"/>
</dbReference>
<evidence type="ECO:0000256" key="1">
    <source>
        <dbReference type="SAM" id="MobiDB-lite"/>
    </source>
</evidence>
<feature type="region of interest" description="Disordered" evidence="1">
    <location>
        <begin position="1"/>
        <end position="43"/>
    </location>
</feature>
<dbReference type="InterPro" id="IPR000300">
    <property type="entry name" value="IPPc"/>
</dbReference>
<dbReference type="GO" id="GO:0046856">
    <property type="term" value="P:phosphatidylinositol dephosphorylation"/>
    <property type="evidence" value="ECO:0007669"/>
    <property type="project" value="InterPro"/>
</dbReference>
<gene>
    <name evidence="3" type="ORF">N0F65_004619</name>
</gene>
<protein>
    <recommendedName>
        <fullName evidence="2">Inositol polyphosphate-related phosphatase domain-containing protein</fullName>
    </recommendedName>
</protein>
<dbReference type="Proteomes" id="UP001146120">
    <property type="component" value="Unassembled WGS sequence"/>
</dbReference>
<feature type="region of interest" description="Disordered" evidence="1">
    <location>
        <begin position="58"/>
        <end position="151"/>
    </location>
</feature>
<feature type="region of interest" description="Disordered" evidence="1">
    <location>
        <begin position="391"/>
        <end position="417"/>
    </location>
</feature>
<dbReference type="InterPro" id="IPR046985">
    <property type="entry name" value="IP5"/>
</dbReference>
<reference evidence="3" key="2">
    <citation type="journal article" date="2023" name="Microbiol Resour">
        <title>Decontamination and Annotation of the Draft Genome Sequence of the Oomycete Lagenidium giganteum ARSEF 373.</title>
        <authorList>
            <person name="Morgan W.R."/>
            <person name="Tartar A."/>
        </authorList>
    </citation>
    <scope>NUCLEOTIDE SEQUENCE</scope>
    <source>
        <strain evidence="3">ARSEF 373</strain>
    </source>
</reference>
<accession>A0AAV2ZDB8</accession>
<comment type="caution">
    <text evidence="3">The sequence shown here is derived from an EMBL/GenBank/DDBJ whole genome shotgun (WGS) entry which is preliminary data.</text>
</comment>
<reference evidence="3" key="1">
    <citation type="submission" date="2022-11" db="EMBL/GenBank/DDBJ databases">
        <authorList>
            <person name="Morgan W.R."/>
            <person name="Tartar A."/>
        </authorList>
    </citation>
    <scope>NUCLEOTIDE SEQUENCE</scope>
    <source>
        <strain evidence="3">ARSEF 373</strain>
    </source>
</reference>
<name>A0AAV2ZDB8_9STRA</name>
<feature type="region of interest" description="Disordered" evidence="1">
    <location>
        <begin position="211"/>
        <end position="241"/>
    </location>
</feature>
<evidence type="ECO:0000313" key="4">
    <source>
        <dbReference type="Proteomes" id="UP001146120"/>
    </source>
</evidence>
<dbReference type="PANTHER" id="PTHR11200:SF297">
    <property type="entry name" value="INOSITOL POLYPHOSPHATE-RELATED PHOSPHATASE DOMAIN-CONTAINING PROTEIN"/>
    <property type="match status" value="1"/>
</dbReference>
<dbReference type="Gene3D" id="3.60.10.10">
    <property type="entry name" value="Endonuclease/exonuclease/phosphatase"/>
    <property type="match status" value="1"/>
</dbReference>